<dbReference type="SUPFAM" id="SSF56601">
    <property type="entry name" value="beta-lactamase/transpeptidase-like"/>
    <property type="match status" value="1"/>
</dbReference>
<dbReference type="GO" id="GO:0046677">
    <property type="term" value="P:response to antibiotic"/>
    <property type="evidence" value="ECO:0007669"/>
    <property type="project" value="InterPro"/>
</dbReference>
<dbReference type="AlphaFoldDB" id="A0A401YQH0"/>
<reference evidence="4 5" key="1">
    <citation type="submission" date="2018-12" db="EMBL/GenBank/DDBJ databases">
        <title>Draft genome sequence of Embleya hyalina NBRC 13850T.</title>
        <authorList>
            <person name="Komaki H."/>
            <person name="Hosoyama A."/>
            <person name="Kimura A."/>
            <person name="Ichikawa N."/>
            <person name="Tamura T."/>
        </authorList>
    </citation>
    <scope>NUCLEOTIDE SEQUENCE [LARGE SCALE GENOMIC DNA]</scope>
    <source>
        <strain evidence="4 5">NBRC 13850</strain>
    </source>
</reference>
<keyword evidence="2" id="KW-0732">Signal</keyword>
<organism evidence="4 5">
    <name type="scientific">Embleya hyalina</name>
    <dbReference type="NCBI Taxonomy" id="516124"/>
    <lineage>
        <taxon>Bacteria</taxon>
        <taxon>Bacillati</taxon>
        <taxon>Actinomycetota</taxon>
        <taxon>Actinomycetes</taxon>
        <taxon>Kitasatosporales</taxon>
        <taxon>Streptomycetaceae</taxon>
        <taxon>Embleya</taxon>
    </lineage>
</organism>
<keyword evidence="5" id="KW-1185">Reference proteome</keyword>
<dbReference type="PANTHER" id="PTHR35333:SF3">
    <property type="entry name" value="BETA-LACTAMASE-TYPE TRANSPEPTIDASE FOLD CONTAINING PROTEIN"/>
    <property type="match status" value="1"/>
</dbReference>
<evidence type="ECO:0000256" key="2">
    <source>
        <dbReference type="SAM" id="SignalP"/>
    </source>
</evidence>
<feature type="signal peptide" evidence="2">
    <location>
        <begin position="1"/>
        <end position="30"/>
    </location>
</feature>
<comment type="caution">
    <text evidence="4">The sequence shown here is derived from an EMBL/GenBank/DDBJ whole genome shotgun (WGS) entry which is preliminary data.</text>
</comment>
<dbReference type="Proteomes" id="UP000286931">
    <property type="component" value="Unassembled WGS sequence"/>
</dbReference>
<evidence type="ECO:0000256" key="1">
    <source>
        <dbReference type="SAM" id="MobiDB-lite"/>
    </source>
</evidence>
<dbReference type="Pfam" id="PF13354">
    <property type="entry name" value="Beta-lactamase2"/>
    <property type="match status" value="1"/>
</dbReference>
<dbReference type="InterPro" id="IPR000871">
    <property type="entry name" value="Beta-lactam_class-A"/>
</dbReference>
<dbReference type="PANTHER" id="PTHR35333">
    <property type="entry name" value="BETA-LACTAMASE"/>
    <property type="match status" value="1"/>
</dbReference>
<accession>A0A401YQH0</accession>
<dbReference type="InterPro" id="IPR045155">
    <property type="entry name" value="Beta-lactam_cat"/>
</dbReference>
<feature type="domain" description="Beta-lactamase class A catalytic" evidence="3">
    <location>
        <begin position="130"/>
        <end position="269"/>
    </location>
</feature>
<evidence type="ECO:0000259" key="3">
    <source>
        <dbReference type="Pfam" id="PF13354"/>
    </source>
</evidence>
<evidence type="ECO:0000313" key="5">
    <source>
        <dbReference type="Proteomes" id="UP000286931"/>
    </source>
</evidence>
<proteinExistence type="predicted"/>
<dbReference type="RefSeq" id="WP_246126824.1">
    <property type="nucleotide sequence ID" value="NZ_BIFH01000022.1"/>
</dbReference>
<sequence>MSVHTHVRRRKRHTLTMGMALATLLSVATAAHPATASTGGGASADWPTAKVVCISADRLLSERLAKDLTDLIEAQAGRTSLALYDRTTDTECSYDANGSYDSASIVKVIVLGTLLRAAQDENRDLTETERKLAEKMITESDNDSTTTLWRQLGLPRINDFLRLAGMTNTVPDTEGYWGLTQINAADEIKLTRLLTSANPVLDEDSRTYALDLMNRVIPAQRWGTPAGAPNDATVHVKNGWLQRSAGGWRVHSLGVFTGRGHDYGMVVLTADKANMSTSVGDIEDIAAKVHAHLGGSRPIPGYTHRTDPIDLPTASDGSSTGENAN</sequence>
<feature type="chain" id="PRO_5038852730" description="Beta-lactamase class A catalytic domain-containing protein" evidence="2">
    <location>
        <begin position="31"/>
        <end position="325"/>
    </location>
</feature>
<dbReference type="InterPro" id="IPR012338">
    <property type="entry name" value="Beta-lactam/transpept-like"/>
</dbReference>
<evidence type="ECO:0000313" key="4">
    <source>
        <dbReference type="EMBL" id="GCD96831.1"/>
    </source>
</evidence>
<dbReference type="GO" id="GO:0030655">
    <property type="term" value="P:beta-lactam antibiotic catabolic process"/>
    <property type="evidence" value="ECO:0007669"/>
    <property type="project" value="InterPro"/>
</dbReference>
<dbReference type="Gene3D" id="3.40.710.10">
    <property type="entry name" value="DD-peptidase/beta-lactamase superfamily"/>
    <property type="match status" value="1"/>
</dbReference>
<feature type="region of interest" description="Disordered" evidence="1">
    <location>
        <begin position="296"/>
        <end position="325"/>
    </location>
</feature>
<dbReference type="EMBL" id="BIFH01000022">
    <property type="protein sequence ID" value="GCD96831.1"/>
    <property type="molecule type" value="Genomic_DNA"/>
</dbReference>
<feature type="compositionally biased region" description="Polar residues" evidence="1">
    <location>
        <begin position="315"/>
        <end position="325"/>
    </location>
</feature>
<gene>
    <name evidence="4" type="ORF">EHYA_04518</name>
</gene>
<dbReference type="GO" id="GO:0008800">
    <property type="term" value="F:beta-lactamase activity"/>
    <property type="evidence" value="ECO:0007669"/>
    <property type="project" value="InterPro"/>
</dbReference>
<name>A0A401YQH0_9ACTN</name>
<protein>
    <recommendedName>
        <fullName evidence="3">Beta-lactamase class A catalytic domain-containing protein</fullName>
    </recommendedName>
</protein>